<sequence>MNQDQNQDEVDENGVIEPILELNDENEQSEESEQVVQSIEFENESYDELESEEDIDVNSNILLNSNTYSFNDSSTRILNRLLLSTFYDKSKYKNVLSEKGNNDLKKIIYINNLGVNTICPIYQVEFIEGMEVIQLPCNHCFCPEAITKWLTKEKAICPVCRLTLDSIEIEDKEETITTNVYNLPLSDPVWNTNTILNIPNLNTITDSISDQDTTSDQETISNLELQSTSNFLNNIMSQLIENQYEENIQRAILNSLDTEEITSYPPLSPSHLPPPEVPPSSPPLL</sequence>
<evidence type="ECO:0000259" key="2">
    <source>
        <dbReference type="PROSITE" id="PS50089"/>
    </source>
</evidence>
<dbReference type="SUPFAM" id="SSF57850">
    <property type="entry name" value="RING/U-box"/>
    <property type="match status" value="1"/>
</dbReference>
<dbReference type="Pfam" id="PF13639">
    <property type="entry name" value="zf-RING_2"/>
    <property type="match status" value="1"/>
</dbReference>
<dbReference type="EMBL" id="MN738810">
    <property type="protein sequence ID" value="QHS84610.1"/>
    <property type="molecule type" value="Genomic_DNA"/>
</dbReference>
<evidence type="ECO:0000256" key="1">
    <source>
        <dbReference type="SAM" id="MobiDB-lite"/>
    </source>
</evidence>
<dbReference type="AlphaFoldDB" id="A0A6C0AZ73"/>
<feature type="domain" description="RING-type" evidence="2">
    <location>
        <begin position="119"/>
        <end position="161"/>
    </location>
</feature>
<evidence type="ECO:0000313" key="3">
    <source>
        <dbReference type="EMBL" id="QHS84610.1"/>
    </source>
</evidence>
<name>A0A6C0AZ73_9ZZZZ</name>
<accession>A0A6C0AZ73</accession>
<feature type="region of interest" description="Disordered" evidence="1">
    <location>
        <begin position="263"/>
        <end position="285"/>
    </location>
</feature>
<protein>
    <recommendedName>
        <fullName evidence="2">RING-type domain-containing protein</fullName>
    </recommendedName>
</protein>
<organism evidence="3">
    <name type="scientific">viral metagenome</name>
    <dbReference type="NCBI Taxonomy" id="1070528"/>
    <lineage>
        <taxon>unclassified sequences</taxon>
        <taxon>metagenomes</taxon>
        <taxon>organismal metagenomes</taxon>
    </lineage>
</organism>
<dbReference type="InterPro" id="IPR001841">
    <property type="entry name" value="Znf_RING"/>
</dbReference>
<reference evidence="3" key="1">
    <citation type="journal article" date="2020" name="Nature">
        <title>Giant virus diversity and host interactions through global metagenomics.</title>
        <authorList>
            <person name="Schulz F."/>
            <person name="Roux S."/>
            <person name="Paez-Espino D."/>
            <person name="Jungbluth S."/>
            <person name="Walsh D.A."/>
            <person name="Denef V.J."/>
            <person name="McMahon K.D."/>
            <person name="Konstantinidis K.T."/>
            <person name="Eloe-Fadrosh E.A."/>
            <person name="Kyrpides N.C."/>
            <person name="Woyke T."/>
        </authorList>
    </citation>
    <scope>NUCLEOTIDE SEQUENCE</scope>
    <source>
        <strain evidence="3">GVMAG-S-ERX556022-25</strain>
    </source>
</reference>
<feature type="compositionally biased region" description="Pro residues" evidence="1">
    <location>
        <begin position="266"/>
        <end position="285"/>
    </location>
</feature>
<dbReference type="Gene3D" id="3.30.40.10">
    <property type="entry name" value="Zinc/RING finger domain, C3HC4 (zinc finger)"/>
    <property type="match status" value="1"/>
</dbReference>
<feature type="compositionally biased region" description="Acidic residues" evidence="1">
    <location>
        <begin position="22"/>
        <end position="33"/>
    </location>
</feature>
<dbReference type="PROSITE" id="PS50089">
    <property type="entry name" value="ZF_RING_2"/>
    <property type="match status" value="1"/>
</dbReference>
<feature type="compositionally biased region" description="Acidic residues" evidence="1">
    <location>
        <begin position="1"/>
        <end position="14"/>
    </location>
</feature>
<dbReference type="InterPro" id="IPR013083">
    <property type="entry name" value="Znf_RING/FYVE/PHD"/>
</dbReference>
<feature type="region of interest" description="Disordered" evidence="1">
    <location>
        <begin position="1"/>
        <end position="37"/>
    </location>
</feature>
<proteinExistence type="predicted"/>